<feature type="chain" id="PRO_5012734009" evidence="7">
    <location>
        <begin position="19"/>
        <end position="377"/>
    </location>
</feature>
<dbReference type="STRING" id="1754191.A0A1Y1UWZ7"/>
<reference evidence="9 10" key="2">
    <citation type="submission" date="2016-08" db="EMBL/GenBank/DDBJ databases">
        <title>Pervasive Adenine N6-methylation of Active Genes in Fungi.</title>
        <authorList>
            <consortium name="DOE Joint Genome Institute"/>
            <person name="Mondo S.J."/>
            <person name="Dannebaum R.O."/>
            <person name="Kuo R.C."/>
            <person name="Labutti K."/>
            <person name="Haridas S."/>
            <person name="Kuo A."/>
            <person name="Salamov A."/>
            <person name="Ahrendt S.R."/>
            <person name="Lipzen A."/>
            <person name="Sullivan W."/>
            <person name="Andreopoulos W.B."/>
            <person name="Clum A."/>
            <person name="Lindquist E."/>
            <person name="Daum C."/>
            <person name="Ramamoorthy G.K."/>
            <person name="Gryganskyi A."/>
            <person name="Culley D."/>
            <person name="Magnuson J.K."/>
            <person name="James T.Y."/>
            <person name="O'Malley M.A."/>
            <person name="Stajich J.E."/>
            <person name="Spatafora J.W."/>
            <person name="Visel A."/>
            <person name="Grigoriev I.V."/>
        </authorList>
    </citation>
    <scope>NUCLEOTIDE SEQUENCE [LARGE SCALE GENOMIC DNA]</scope>
    <source>
        <strain evidence="10">finn</strain>
    </source>
</reference>
<dbReference type="GO" id="GO:0005576">
    <property type="term" value="C:extracellular region"/>
    <property type="evidence" value="ECO:0007669"/>
    <property type="project" value="TreeGrafter"/>
</dbReference>
<proteinExistence type="inferred from homology"/>
<evidence type="ECO:0000256" key="3">
    <source>
        <dbReference type="ARBA" id="ARBA00023277"/>
    </source>
</evidence>
<organism evidence="9 10">
    <name type="scientific">Piromyces finnis</name>
    <dbReference type="NCBI Taxonomy" id="1754191"/>
    <lineage>
        <taxon>Eukaryota</taxon>
        <taxon>Fungi</taxon>
        <taxon>Fungi incertae sedis</taxon>
        <taxon>Chytridiomycota</taxon>
        <taxon>Chytridiomycota incertae sedis</taxon>
        <taxon>Neocallimastigomycetes</taxon>
        <taxon>Neocallimastigales</taxon>
        <taxon>Neocallimastigaceae</taxon>
        <taxon>Piromyces</taxon>
    </lineage>
</organism>
<keyword evidence="5" id="KW-0624">Polysaccharide degradation</keyword>
<dbReference type="OrthoDB" id="2123663at2759"/>
<dbReference type="InterPro" id="IPR001547">
    <property type="entry name" value="Glyco_hydro_5"/>
</dbReference>
<evidence type="ECO:0000256" key="5">
    <source>
        <dbReference type="ARBA" id="ARBA00023326"/>
    </source>
</evidence>
<feature type="signal peptide" evidence="7">
    <location>
        <begin position="1"/>
        <end position="18"/>
    </location>
</feature>
<evidence type="ECO:0000256" key="6">
    <source>
        <dbReference type="RuleBase" id="RU361153"/>
    </source>
</evidence>
<comment type="similarity">
    <text evidence="1 6">Belongs to the glycosyl hydrolase 5 (cellulase A) family.</text>
</comment>
<dbReference type="GO" id="GO:0008422">
    <property type="term" value="F:beta-glucosidase activity"/>
    <property type="evidence" value="ECO:0007669"/>
    <property type="project" value="TreeGrafter"/>
</dbReference>
<keyword evidence="4 6" id="KW-0326">Glycosidase</keyword>
<keyword evidence="3" id="KW-0119">Carbohydrate metabolism</keyword>
<evidence type="ECO:0000256" key="2">
    <source>
        <dbReference type="ARBA" id="ARBA00022801"/>
    </source>
</evidence>
<evidence type="ECO:0000259" key="8">
    <source>
        <dbReference type="Pfam" id="PF00150"/>
    </source>
</evidence>
<protein>
    <submittedName>
        <fullName evidence="9">Endoglucanase</fullName>
    </submittedName>
</protein>
<sequence length="377" mass="43534">MKLNYILLLLSYTCATFSLTTQEVIKEMGFGWNLGNTLEACGDWINGSTVKQYETAWGNPVTTEEIIKGVKSYGFNTVRVPVAWSNLMLDNYIINPLLLSRVKEVVDYIVNNDMYAIVNIHWDMGWFTKFATNEKEAFKKYTSIWGQISQYFKDYDEHLVFESLNEEGCWDEIWNQWSNQGDKKKAFNLLNNINQEFVDIFRNSSENNAKRHLLLAGYCTSLDLTSDELYVIPKDDRVMISVHYYGPSTFTILEEDADWGKAAYSWGTEKEINYLVDELKKIKKNFIDKGIPIIVGEYGTAITNKEPASVIRWLKTVAKTTSSFGMVPCLWDAGQYFDREKLVFKNPAIGELFKQLSSALKQNNNLYLQIQKLNKHK</sequence>
<dbReference type="PANTHER" id="PTHR31297:SF41">
    <property type="entry name" value="ENDOGLUCANASE, PUTATIVE (AFU_ORTHOLOGUE AFUA_5G01830)-RELATED"/>
    <property type="match status" value="1"/>
</dbReference>
<dbReference type="Pfam" id="PF00150">
    <property type="entry name" value="Cellulase"/>
    <property type="match status" value="1"/>
</dbReference>
<dbReference type="SUPFAM" id="SSF51445">
    <property type="entry name" value="(Trans)glycosidases"/>
    <property type="match status" value="1"/>
</dbReference>
<name>A0A1Y1UWZ7_9FUNG</name>
<accession>A0A1Y1UWZ7</accession>
<dbReference type="InterPro" id="IPR050386">
    <property type="entry name" value="Glycosyl_hydrolase_5"/>
</dbReference>
<comment type="caution">
    <text evidence="9">The sequence shown here is derived from an EMBL/GenBank/DDBJ whole genome shotgun (WGS) entry which is preliminary data.</text>
</comment>
<reference evidence="9 10" key="1">
    <citation type="submission" date="2016-08" db="EMBL/GenBank/DDBJ databases">
        <title>Genomes of anaerobic fungi encode conserved fungal cellulosomes for biomass hydrolysis.</title>
        <authorList>
            <consortium name="DOE Joint Genome Institute"/>
            <person name="Haitjema C.H."/>
            <person name="Gilmore S.P."/>
            <person name="Henske J.K."/>
            <person name="Solomon K.V."/>
            <person name="De Groot R."/>
            <person name="Kuo A."/>
            <person name="Mondo S.J."/>
            <person name="Salamov A.A."/>
            <person name="Labutti K."/>
            <person name="Zhao Z."/>
            <person name="Chiniquy J."/>
            <person name="Barry K."/>
            <person name="Brewer H.M."/>
            <person name="Purvine S.O."/>
            <person name="Wright A.T."/>
            <person name="Boxma B."/>
            <person name="Van Alen T."/>
            <person name="Hackstein J.H."/>
            <person name="Baker S.E."/>
            <person name="Grigoriev I.V."/>
            <person name="O'Malley M.A."/>
        </authorList>
    </citation>
    <scope>NUCLEOTIDE SEQUENCE [LARGE SCALE GENOMIC DNA]</scope>
    <source>
        <strain evidence="10">finn</strain>
    </source>
</reference>
<keyword evidence="10" id="KW-1185">Reference proteome</keyword>
<evidence type="ECO:0000256" key="4">
    <source>
        <dbReference type="ARBA" id="ARBA00023295"/>
    </source>
</evidence>
<dbReference type="Gene3D" id="3.20.20.80">
    <property type="entry name" value="Glycosidases"/>
    <property type="match status" value="1"/>
</dbReference>
<dbReference type="GO" id="GO:0009251">
    <property type="term" value="P:glucan catabolic process"/>
    <property type="evidence" value="ECO:0007669"/>
    <property type="project" value="TreeGrafter"/>
</dbReference>
<evidence type="ECO:0000256" key="7">
    <source>
        <dbReference type="SAM" id="SignalP"/>
    </source>
</evidence>
<evidence type="ECO:0000313" key="10">
    <source>
        <dbReference type="Proteomes" id="UP000193719"/>
    </source>
</evidence>
<keyword evidence="2 6" id="KW-0378">Hydrolase</keyword>
<dbReference type="GO" id="GO:0009986">
    <property type="term" value="C:cell surface"/>
    <property type="evidence" value="ECO:0007669"/>
    <property type="project" value="TreeGrafter"/>
</dbReference>
<keyword evidence="7" id="KW-0732">Signal</keyword>
<gene>
    <name evidence="9" type="ORF">BCR36DRAFT_415953</name>
</gene>
<dbReference type="AlphaFoldDB" id="A0A1Y1UWZ7"/>
<dbReference type="EMBL" id="MCFH01000061">
    <property type="protein sequence ID" value="ORX42694.1"/>
    <property type="molecule type" value="Genomic_DNA"/>
</dbReference>
<dbReference type="Proteomes" id="UP000193719">
    <property type="component" value="Unassembled WGS sequence"/>
</dbReference>
<dbReference type="InterPro" id="IPR017853">
    <property type="entry name" value="GH"/>
</dbReference>
<evidence type="ECO:0000313" key="9">
    <source>
        <dbReference type="EMBL" id="ORX42694.1"/>
    </source>
</evidence>
<dbReference type="PANTHER" id="PTHR31297">
    <property type="entry name" value="GLUCAN ENDO-1,6-BETA-GLUCOSIDASE B"/>
    <property type="match status" value="1"/>
</dbReference>
<feature type="domain" description="Glycoside hydrolase family 5" evidence="8">
    <location>
        <begin position="49"/>
        <end position="335"/>
    </location>
</feature>
<evidence type="ECO:0000256" key="1">
    <source>
        <dbReference type="ARBA" id="ARBA00005641"/>
    </source>
</evidence>